<dbReference type="SMART" id="SM00631">
    <property type="entry name" value="Zn_pept"/>
    <property type="match status" value="1"/>
</dbReference>
<accession>A0A5J4Z0Y5</accession>
<dbReference type="PROSITE" id="PS52035">
    <property type="entry name" value="PEPTIDASE_M14"/>
    <property type="match status" value="1"/>
</dbReference>
<sequence length="513" mass="56995">MGHESSWPARLPSLLGHALMLVLAALSINRSVRAVIATQILLEAAAGMHQATNKELMTAVSLSFAKPDWTLYSTYDAQMKFYRELNDTCAWVELRFEEDPKSRLDSESLTNQSESRNGADMFKRLPVLLITESAKEPRALNGKMLSMLVAGTHGRELITSEIVMQIAATVCEHSSGTAFGLDPDMTRMWRSLLADVAVVLVPVLNEYGMRDVENGNLCSRGNARQVDLNRNFDFLWGRHDESTNSKEENPGPFAESEPETRALIRLARRLKPQVFLSLHSGDRALMLPYDYTKAPPALHRLAPIRDAAQQVARSSELALEVGSCHTLFRYNAYGTTSDYFFEILRVPFVLTVEVFGDGAAHEDDCHRMFNPINASEYVNTVSSWSGGIRLFLELAKDRLNGASHGGGRTVAGLLNDKENAEHAEEQEDVRTGSASADQRRTLKAANRRSPASARVPDSATHPGAQWLFSMAMQQELGFALAFICVFTIVAVFFKSQIARDATLRTHRTRKKGF</sequence>
<comment type="similarity">
    <text evidence="2 3">Belongs to the peptidase M14 family.</text>
</comment>
<reference evidence="9" key="1">
    <citation type="journal article" date="2019" name="Nat. Commun.">
        <title>Expansion of phycobilisome linker gene families in mesophilic red algae.</title>
        <authorList>
            <person name="Lee J."/>
            <person name="Kim D."/>
            <person name="Bhattacharya D."/>
            <person name="Yoon H.S."/>
        </authorList>
    </citation>
    <scope>NUCLEOTIDE SEQUENCE [LARGE SCALE GENOMIC DNA]</scope>
    <source>
        <strain evidence="9">CCMP 1328</strain>
    </source>
</reference>
<protein>
    <submittedName>
        <fullName evidence="8">Carboxypeptidase B2</fullName>
    </submittedName>
</protein>
<evidence type="ECO:0000256" key="4">
    <source>
        <dbReference type="SAM" id="MobiDB-lite"/>
    </source>
</evidence>
<evidence type="ECO:0000256" key="6">
    <source>
        <dbReference type="SAM" id="SignalP"/>
    </source>
</evidence>
<feature type="signal peptide" evidence="6">
    <location>
        <begin position="1"/>
        <end position="34"/>
    </location>
</feature>
<evidence type="ECO:0000256" key="5">
    <source>
        <dbReference type="SAM" id="Phobius"/>
    </source>
</evidence>
<keyword evidence="5" id="KW-1133">Transmembrane helix</keyword>
<proteinExistence type="inferred from homology"/>
<dbReference type="Proteomes" id="UP000324585">
    <property type="component" value="Unassembled WGS sequence"/>
</dbReference>
<keyword evidence="8" id="KW-0645">Protease</keyword>
<evidence type="ECO:0000256" key="3">
    <source>
        <dbReference type="PROSITE-ProRule" id="PRU01379"/>
    </source>
</evidence>
<keyword evidence="5" id="KW-0812">Transmembrane</keyword>
<dbReference type="InterPro" id="IPR000834">
    <property type="entry name" value="Peptidase_M14"/>
</dbReference>
<name>A0A5J4Z0Y5_PORPP</name>
<organism evidence="8 9">
    <name type="scientific">Porphyridium purpureum</name>
    <name type="common">Red alga</name>
    <name type="synonym">Porphyridium cruentum</name>
    <dbReference type="NCBI Taxonomy" id="35688"/>
    <lineage>
        <taxon>Eukaryota</taxon>
        <taxon>Rhodophyta</taxon>
        <taxon>Bangiophyceae</taxon>
        <taxon>Porphyridiales</taxon>
        <taxon>Porphyridiaceae</taxon>
        <taxon>Porphyridium</taxon>
    </lineage>
</organism>
<dbReference type="GO" id="GO:0004181">
    <property type="term" value="F:metallocarboxypeptidase activity"/>
    <property type="evidence" value="ECO:0007669"/>
    <property type="project" value="InterPro"/>
</dbReference>
<dbReference type="PANTHER" id="PTHR11705">
    <property type="entry name" value="PROTEASE FAMILY M14 CARBOXYPEPTIDASE A,B"/>
    <property type="match status" value="1"/>
</dbReference>
<gene>
    <name evidence="8" type="ORF">FVE85_1005</name>
</gene>
<dbReference type="Pfam" id="PF00246">
    <property type="entry name" value="Peptidase_M14"/>
    <property type="match status" value="1"/>
</dbReference>
<feature type="region of interest" description="Disordered" evidence="4">
    <location>
        <begin position="421"/>
        <end position="459"/>
    </location>
</feature>
<keyword evidence="9" id="KW-1185">Reference proteome</keyword>
<keyword evidence="5" id="KW-0472">Membrane</keyword>
<dbReference type="EMBL" id="VRMN01000002">
    <property type="protein sequence ID" value="KAA8497276.1"/>
    <property type="molecule type" value="Genomic_DNA"/>
</dbReference>
<evidence type="ECO:0000256" key="1">
    <source>
        <dbReference type="ARBA" id="ARBA00001947"/>
    </source>
</evidence>
<evidence type="ECO:0000313" key="8">
    <source>
        <dbReference type="EMBL" id="KAA8497276.1"/>
    </source>
</evidence>
<keyword evidence="8" id="KW-0378">Hydrolase</keyword>
<feature type="compositionally biased region" description="Basic and acidic residues" evidence="4">
    <location>
        <begin position="239"/>
        <end position="249"/>
    </location>
</feature>
<feature type="transmembrane region" description="Helical" evidence="5">
    <location>
        <begin position="476"/>
        <end position="493"/>
    </location>
</feature>
<keyword evidence="8" id="KW-0121">Carboxypeptidase</keyword>
<dbReference type="GO" id="GO:0006508">
    <property type="term" value="P:proteolysis"/>
    <property type="evidence" value="ECO:0007669"/>
    <property type="project" value="InterPro"/>
</dbReference>
<comment type="cofactor">
    <cofactor evidence="1">
        <name>Zn(2+)</name>
        <dbReference type="ChEBI" id="CHEBI:29105"/>
    </cofactor>
</comment>
<dbReference type="GO" id="GO:0005615">
    <property type="term" value="C:extracellular space"/>
    <property type="evidence" value="ECO:0007669"/>
    <property type="project" value="TreeGrafter"/>
</dbReference>
<dbReference type="AlphaFoldDB" id="A0A5J4Z0Y5"/>
<dbReference type="Gene3D" id="3.40.630.10">
    <property type="entry name" value="Zn peptidases"/>
    <property type="match status" value="1"/>
</dbReference>
<feature type="region of interest" description="Disordered" evidence="4">
    <location>
        <begin position="239"/>
        <end position="258"/>
    </location>
</feature>
<evidence type="ECO:0000256" key="2">
    <source>
        <dbReference type="ARBA" id="ARBA00005988"/>
    </source>
</evidence>
<comment type="caution">
    <text evidence="8">The sequence shown here is derived from an EMBL/GenBank/DDBJ whole genome shotgun (WGS) entry which is preliminary data.</text>
</comment>
<dbReference type="OrthoDB" id="5514at2759"/>
<evidence type="ECO:0000313" key="9">
    <source>
        <dbReference type="Proteomes" id="UP000324585"/>
    </source>
</evidence>
<evidence type="ECO:0000259" key="7">
    <source>
        <dbReference type="PROSITE" id="PS52035"/>
    </source>
</evidence>
<feature type="active site" description="Proton donor/acceptor" evidence="3">
    <location>
        <position position="353"/>
    </location>
</feature>
<feature type="chain" id="PRO_5023889064" evidence="6">
    <location>
        <begin position="35"/>
        <end position="513"/>
    </location>
</feature>
<dbReference type="SUPFAM" id="SSF53187">
    <property type="entry name" value="Zn-dependent exopeptidases"/>
    <property type="match status" value="1"/>
</dbReference>
<feature type="domain" description="Peptidase M14" evidence="7">
    <location>
        <begin position="81"/>
        <end position="395"/>
    </location>
</feature>
<keyword evidence="6" id="KW-0732">Signal</keyword>
<dbReference type="PANTHER" id="PTHR11705:SF119">
    <property type="entry name" value="OS02G0119300 PROTEIN"/>
    <property type="match status" value="1"/>
</dbReference>
<dbReference type="GO" id="GO:0008270">
    <property type="term" value="F:zinc ion binding"/>
    <property type="evidence" value="ECO:0007669"/>
    <property type="project" value="InterPro"/>
</dbReference>